<sequence length="223" mass="23262">MSNATLSRPGRTHVPSASPMSLLVGAVLAVWLAVVVALGARGLFTTAPGTPPLPILLGVVVPLLVFLAAWRTSAAFRAYVLAADLRFIVAVQGWRAAGFAFLALWAHGILPGMFAWPAGLGDIAIGITAPWVLAALLRRPDFAASRTFAAWNLFGMLDLIVAVSLGGLSAFLATGAAGEITTRPMALMPLILIPAYLVPLFLMLEITALLQCSSKPAHDASLA</sequence>
<accession>A0A1J5Q0X2</accession>
<dbReference type="EMBL" id="MLJW01001632">
    <property type="protein sequence ID" value="OIQ77369.1"/>
    <property type="molecule type" value="Genomic_DNA"/>
</dbReference>
<dbReference type="AlphaFoldDB" id="A0A1J5Q0X2"/>
<feature type="transmembrane region" description="Helical" evidence="1">
    <location>
        <begin position="21"/>
        <end position="40"/>
    </location>
</feature>
<name>A0A1J5Q0X2_9ZZZZ</name>
<protein>
    <submittedName>
        <fullName evidence="2">Uncharacterized protein</fullName>
    </submittedName>
</protein>
<keyword evidence="1" id="KW-0812">Transmembrane</keyword>
<organism evidence="2">
    <name type="scientific">mine drainage metagenome</name>
    <dbReference type="NCBI Taxonomy" id="410659"/>
    <lineage>
        <taxon>unclassified sequences</taxon>
        <taxon>metagenomes</taxon>
        <taxon>ecological metagenomes</taxon>
    </lineage>
</organism>
<gene>
    <name evidence="2" type="ORF">GALL_409400</name>
</gene>
<comment type="caution">
    <text evidence="2">The sequence shown here is derived from an EMBL/GenBank/DDBJ whole genome shotgun (WGS) entry which is preliminary data.</text>
</comment>
<feature type="transmembrane region" description="Helical" evidence="1">
    <location>
        <begin position="185"/>
        <end position="204"/>
    </location>
</feature>
<feature type="transmembrane region" description="Helical" evidence="1">
    <location>
        <begin position="114"/>
        <end position="137"/>
    </location>
</feature>
<feature type="transmembrane region" description="Helical" evidence="1">
    <location>
        <begin position="149"/>
        <end position="173"/>
    </location>
</feature>
<keyword evidence="1" id="KW-1133">Transmembrane helix</keyword>
<evidence type="ECO:0000256" key="1">
    <source>
        <dbReference type="SAM" id="Phobius"/>
    </source>
</evidence>
<keyword evidence="1" id="KW-0472">Membrane</keyword>
<reference evidence="2" key="1">
    <citation type="submission" date="2016-10" db="EMBL/GenBank/DDBJ databases">
        <title>Sequence of Gallionella enrichment culture.</title>
        <authorList>
            <person name="Poehlein A."/>
            <person name="Muehling M."/>
            <person name="Daniel R."/>
        </authorList>
    </citation>
    <scope>NUCLEOTIDE SEQUENCE</scope>
</reference>
<feature type="transmembrane region" description="Helical" evidence="1">
    <location>
        <begin position="52"/>
        <end position="73"/>
    </location>
</feature>
<evidence type="ECO:0000313" key="2">
    <source>
        <dbReference type="EMBL" id="OIQ77369.1"/>
    </source>
</evidence>
<proteinExistence type="predicted"/>
<feature type="transmembrane region" description="Helical" evidence="1">
    <location>
        <begin position="85"/>
        <end position="108"/>
    </location>
</feature>